<organism evidence="1">
    <name type="scientific">marine metagenome</name>
    <dbReference type="NCBI Taxonomy" id="408172"/>
    <lineage>
        <taxon>unclassified sequences</taxon>
        <taxon>metagenomes</taxon>
        <taxon>ecological metagenomes</taxon>
    </lineage>
</organism>
<gene>
    <name evidence="1" type="ORF">METZ01_LOCUS182988</name>
</gene>
<reference evidence="1" key="1">
    <citation type="submission" date="2018-05" db="EMBL/GenBank/DDBJ databases">
        <authorList>
            <person name="Lanie J.A."/>
            <person name="Ng W.-L."/>
            <person name="Kazmierczak K.M."/>
            <person name="Andrzejewski T.M."/>
            <person name="Davidsen T.M."/>
            <person name="Wayne K.J."/>
            <person name="Tettelin H."/>
            <person name="Glass J.I."/>
            <person name="Rusch D."/>
            <person name="Podicherti R."/>
            <person name="Tsui H.-C.T."/>
            <person name="Winkler M.E."/>
        </authorList>
    </citation>
    <scope>NUCLEOTIDE SEQUENCE</scope>
</reference>
<feature type="non-terminal residue" evidence="1">
    <location>
        <position position="36"/>
    </location>
</feature>
<evidence type="ECO:0000313" key="1">
    <source>
        <dbReference type="EMBL" id="SVB30134.1"/>
    </source>
</evidence>
<proteinExistence type="predicted"/>
<sequence>RQSARAGFWCSPTATISKRDIWNAGARWATSGPLIF</sequence>
<dbReference type="AlphaFoldDB" id="A0A382CWC9"/>
<feature type="non-terminal residue" evidence="1">
    <location>
        <position position="1"/>
    </location>
</feature>
<name>A0A382CWC9_9ZZZZ</name>
<protein>
    <submittedName>
        <fullName evidence="1">Uncharacterized protein</fullName>
    </submittedName>
</protein>
<accession>A0A382CWC9</accession>
<dbReference type="EMBL" id="UINC01036330">
    <property type="protein sequence ID" value="SVB30134.1"/>
    <property type="molecule type" value="Genomic_DNA"/>
</dbReference>